<dbReference type="Proteomes" id="UP000524404">
    <property type="component" value="Unassembled WGS sequence"/>
</dbReference>
<comment type="caution">
    <text evidence="1">The sequence shown here is derived from an EMBL/GenBank/DDBJ whole genome shotgun (WGS) entry which is preliminary data.</text>
</comment>
<sequence length="55" mass="6511">MEDEWKKIKDTNPSDVFQIEIVPSFSGNSKRPTRFRVEMINTTTKETKIWNILNP</sequence>
<keyword evidence="2" id="KW-1185">Reference proteome</keyword>
<reference evidence="1 2" key="1">
    <citation type="submission" date="2020-08" db="EMBL/GenBank/DDBJ databases">
        <title>Functional genomics of gut bacteria from endangered species of beetles.</title>
        <authorList>
            <person name="Carlos-Shanley C."/>
        </authorList>
    </citation>
    <scope>NUCLEOTIDE SEQUENCE [LARGE SCALE GENOMIC DNA]</scope>
    <source>
        <strain evidence="1 2">S00070</strain>
    </source>
</reference>
<dbReference type="EMBL" id="JACHKT010000058">
    <property type="protein sequence ID" value="MBB6005709.1"/>
    <property type="molecule type" value="Genomic_DNA"/>
</dbReference>
<protein>
    <submittedName>
        <fullName evidence="1">Uncharacterized protein</fullName>
    </submittedName>
</protein>
<gene>
    <name evidence="1" type="ORF">HNP25_004388</name>
</gene>
<name>A0A841EWA7_9BACT</name>
<organism evidence="1 2">
    <name type="scientific">Arcicella rosea</name>
    <dbReference type="NCBI Taxonomy" id="502909"/>
    <lineage>
        <taxon>Bacteria</taxon>
        <taxon>Pseudomonadati</taxon>
        <taxon>Bacteroidota</taxon>
        <taxon>Cytophagia</taxon>
        <taxon>Cytophagales</taxon>
        <taxon>Flectobacillaceae</taxon>
        <taxon>Arcicella</taxon>
    </lineage>
</organism>
<evidence type="ECO:0000313" key="1">
    <source>
        <dbReference type="EMBL" id="MBB6005709.1"/>
    </source>
</evidence>
<evidence type="ECO:0000313" key="2">
    <source>
        <dbReference type="Proteomes" id="UP000524404"/>
    </source>
</evidence>
<dbReference type="AlphaFoldDB" id="A0A841EWA7"/>
<accession>A0A841EWA7</accession>
<proteinExistence type="predicted"/>